<dbReference type="AlphaFoldDB" id="A0A0A2KXZ5"/>
<gene>
    <name evidence="2" type="ORF">PITC_056780</name>
</gene>
<evidence type="ECO:0000313" key="3">
    <source>
        <dbReference type="Proteomes" id="UP000030104"/>
    </source>
</evidence>
<comment type="caution">
    <text evidence="2">The sequence shown here is derived from an EMBL/GenBank/DDBJ whole genome shotgun (WGS) entry which is preliminary data.</text>
</comment>
<reference evidence="2 3" key="1">
    <citation type="journal article" date="2015" name="Mol. Plant Microbe Interact.">
        <title>Genome, transcriptome, and functional analyses of Penicillium expansum provide new insights into secondary metabolism and pathogenicity.</title>
        <authorList>
            <person name="Ballester A.R."/>
            <person name="Marcet-Houben M."/>
            <person name="Levin E."/>
            <person name="Sela N."/>
            <person name="Selma-Lazaro C."/>
            <person name="Carmona L."/>
            <person name="Wisniewski M."/>
            <person name="Droby S."/>
            <person name="Gonzalez-Candelas L."/>
            <person name="Gabaldon T."/>
        </authorList>
    </citation>
    <scope>NUCLEOTIDE SEQUENCE [LARGE SCALE GENOMIC DNA]</scope>
    <source>
        <strain evidence="2 3">PHI-1</strain>
    </source>
</reference>
<dbReference type="OMA" id="GMHPQYV"/>
<evidence type="ECO:0000256" key="1">
    <source>
        <dbReference type="SAM" id="Coils"/>
    </source>
</evidence>
<dbReference type="STRING" id="40296.A0A0A2KXZ5"/>
<proteinExistence type="predicted"/>
<organism evidence="2 3">
    <name type="scientific">Penicillium italicum</name>
    <name type="common">Blue mold</name>
    <dbReference type="NCBI Taxonomy" id="40296"/>
    <lineage>
        <taxon>Eukaryota</taxon>
        <taxon>Fungi</taxon>
        <taxon>Dikarya</taxon>
        <taxon>Ascomycota</taxon>
        <taxon>Pezizomycotina</taxon>
        <taxon>Eurotiomycetes</taxon>
        <taxon>Eurotiomycetidae</taxon>
        <taxon>Eurotiales</taxon>
        <taxon>Aspergillaceae</taxon>
        <taxon>Penicillium</taxon>
    </lineage>
</organism>
<sequence length="362" mass="42536">MTLGAGEILSAELIRLRISGGSRYADEDPVTNLSTLEELIKSTLQPALHAQQTLDPIVSTHSLFDRAKELCQKHQWPMQRFNNFQRLLCGTRNFPCILLLNPKNDHLPFNDMVKGTPTLRWLEDTLEKIGLRLDDVSIMDLFPMLTDNWLDNHPAKRKEVIPEIFDLTLDFIREFKPPIFLSCQCFASFQHERWNSFDHYMIQKLSSSMSTAKSQKVRGFYFEEHFIQCVQGFHPANLYRVEYERKQTLDTILRRIFHSLFKPCAAWQKKYNVELKTKMDDKTRSIKDLIKQLQKSVAEYDEMRLRAFALGMYRDRGDSTKVMEWNTIETALDLIVKALPTDQESDLRDFREMTKQENLWLS</sequence>
<dbReference type="HOGENOM" id="CLU_765266_0_0_1"/>
<protein>
    <submittedName>
        <fullName evidence="2">Uncharacterized protein</fullName>
    </submittedName>
</protein>
<name>A0A0A2KXZ5_PENIT</name>
<evidence type="ECO:0000313" key="2">
    <source>
        <dbReference type="EMBL" id="KGO72692.1"/>
    </source>
</evidence>
<dbReference type="EMBL" id="JQGA01000867">
    <property type="protein sequence ID" value="KGO72692.1"/>
    <property type="molecule type" value="Genomic_DNA"/>
</dbReference>
<dbReference type="PhylomeDB" id="A0A0A2KXZ5"/>
<dbReference type="Proteomes" id="UP000030104">
    <property type="component" value="Unassembled WGS sequence"/>
</dbReference>
<feature type="coiled-coil region" evidence="1">
    <location>
        <begin position="272"/>
        <end position="306"/>
    </location>
</feature>
<dbReference type="OrthoDB" id="4276527at2759"/>
<keyword evidence="3" id="KW-1185">Reference proteome</keyword>
<keyword evidence="1" id="KW-0175">Coiled coil</keyword>
<accession>A0A0A2KXZ5</accession>